<organism evidence="5">
    <name type="scientific">Hydatigena taeniaeformis</name>
    <name type="common">Feline tapeworm</name>
    <name type="synonym">Taenia taeniaeformis</name>
    <dbReference type="NCBI Taxonomy" id="6205"/>
    <lineage>
        <taxon>Eukaryota</taxon>
        <taxon>Metazoa</taxon>
        <taxon>Spiralia</taxon>
        <taxon>Lophotrochozoa</taxon>
        <taxon>Platyhelminthes</taxon>
        <taxon>Cestoda</taxon>
        <taxon>Eucestoda</taxon>
        <taxon>Cyclophyllidea</taxon>
        <taxon>Taeniidae</taxon>
        <taxon>Hydatigera</taxon>
    </lineage>
</organism>
<dbReference type="AlphaFoldDB" id="A0A0R3X305"/>
<keyword evidence="4" id="KW-1185">Reference proteome</keyword>
<dbReference type="WBParaSite" id="TTAC_0000770201-mRNA-1">
    <property type="protein sequence ID" value="TTAC_0000770201-mRNA-1"/>
    <property type="gene ID" value="TTAC_0000770201"/>
</dbReference>
<keyword evidence="2" id="KW-0472">Membrane</keyword>
<sequence length="383" mass="42679">MDRQVYQPTYEREDPAKDRLKYNPVFLRDKHGIFKITEIFHFCFQIILTICAFISVGSHFAFRDSGSGGWINFTLSLSLIISLFFFFGYLFNLIPFLPGPWAVILLPLRTVTPQALPMAVVRVVVIVNLKMVVNISLPSLRAVVGSLDQYYFLFQGLDLGFFGHLWRPRRESPLAASSTLPYLSFCLLFIADFVCQCLLAFLILISMIVAAAFSPYSNAAIAAAVITERHANVSQGKVLSDFASRWRHNVTLSPFGGNVKCNAFMKLVTPWVSKPVWKIHFATGQAVTAVADEAQRVASTFHASACSTDACFNKLPLFFSSQQVFCAFLSFCYLIETLMRFSVKREGDRMVIATHGVFRSSASGGADFQRAPTDPATDGYGMP</sequence>
<evidence type="ECO:0000313" key="3">
    <source>
        <dbReference type="EMBL" id="VDM32110.1"/>
    </source>
</evidence>
<feature type="transmembrane region" description="Helical" evidence="2">
    <location>
        <begin position="39"/>
        <end position="61"/>
    </location>
</feature>
<keyword evidence="2" id="KW-0812">Transmembrane</keyword>
<feature type="transmembrane region" description="Helical" evidence="2">
    <location>
        <begin position="73"/>
        <end position="94"/>
    </location>
</feature>
<feature type="region of interest" description="Disordered" evidence="1">
    <location>
        <begin position="361"/>
        <end position="383"/>
    </location>
</feature>
<name>A0A0R3X305_HYDTA</name>
<dbReference type="OrthoDB" id="6266130at2759"/>
<accession>A0A0R3X305</accession>
<keyword evidence="2" id="KW-1133">Transmembrane helix</keyword>
<evidence type="ECO:0000313" key="5">
    <source>
        <dbReference type="WBParaSite" id="TTAC_0000770201-mRNA-1"/>
    </source>
</evidence>
<dbReference type="EMBL" id="UYWX01020395">
    <property type="protein sequence ID" value="VDM32110.1"/>
    <property type="molecule type" value="Genomic_DNA"/>
</dbReference>
<dbReference type="STRING" id="6205.A0A0R3X305"/>
<reference evidence="5" key="1">
    <citation type="submission" date="2017-02" db="UniProtKB">
        <authorList>
            <consortium name="WormBaseParasite"/>
        </authorList>
    </citation>
    <scope>IDENTIFICATION</scope>
</reference>
<evidence type="ECO:0000313" key="4">
    <source>
        <dbReference type="Proteomes" id="UP000274429"/>
    </source>
</evidence>
<gene>
    <name evidence="3" type="ORF">TTAC_LOCUS7687</name>
</gene>
<evidence type="ECO:0000256" key="1">
    <source>
        <dbReference type="SAM" id="MobiDB-lite"/>
    </source>
</evidence>
<proteinExistence type="predicted"/>
<evidence type="ECO:0000256" key="2">
    <source>
        <dbReference type="SAM" id="Phobius"/>
    </source>
</evidence>
<feature type="transmembrane region" description="Helical" evidence="2">
    <location>
        <begin position="115"/>
        <end position="137"/>
    </location>
</feature>
<reference evidence="3 4" key="2">
    <citation type="submission" date="2018-11" db="EMBL/GenBank/DDBJ databases">
        <authorList>
            <consortium name="Pathogen Informatics"/>
        </authorList>
    </citation>
    <scope>NUCLEOTIDE SEQUENCE [LARGE SCALE GENOMIC DNA]</scope>
</reference>
<protein>
    <submittedName>
        <fullName evidence="5">MARVEL domain-containing protein</fullName>
    </submittedName>
</protein>
<dbReference type="Proteomes" id="UP000274429">
    <property type="component" value="Unassembled WGS sequence"/>
</dbReference>
<feature type="transmembrane region" description="Helical" evidence="2">
    <location>
        <begin position="187"/>
        <end position="213"/>
    </location>
</feature>